<comment type="caution">
    <text evidence="2">The sequence shown here is derived from an EMBL/GenBank/DDBJ whole genome shotgun (WGS) entry which is preliminary data.</text>
</comment>
<dbReference type="Pfam" id="PF07309">
    <property type="entry name" value="FlaF"/>
    <property type="match status" value="1"/>
</dbReference>
<name>A0ABU5E9J4_9PROT</name>
<evidence type="ECO:0000256" key="1">
    <source>
        <dbReference type="SAM" id="MobiDB-lite"/>
    </source>
</evidence>
<dbReference type="RefSeq" id="WP_320507882.1">
    <property type="nucleotide sequence ID" value="NZ_JAXCLW010000002.1"/>
</dbReference>
<feature type="compositionally biased region" description="Low complexity" evidence="1">
    <location>
        <begin position="118"/>
        <end position="128"/>
    </location>
</feature>
<evidence type="ECO:0000313" key="2">
    <source>
        <dbReference type="EMBL" id="MDY0882821.1"/>
    </source>
</evidence>
<keyword evidence="3" id="KW-1185">Reference proteome</keyword>
<dbReference type="InterPro" id="IPR010845">
    <property type="entry name" value="FlaF"/>
</dbReference>
<keyword evidence="2" id="KW-0969">Cilium</keyword>
<gene>
    <name evidence="2" type="ORF">SMD27_08200</name>
</gene>
<proteinExistence type="predicted"/>
<protein>
    <submittedName>
        <fullName evidence="2">Flagellar biosynthesis regulator FlaF</fullName>
    </submittedName>
</protein>
<evidence type="ECO:0000313" key="3">
    <source>
        <dbReference type="Proteomes" id="UP001279642"/>
    </source>
</evidence>
<feature type="region of interest" description="Disordered" evidence="1">
    <location>
        <begin position="118"/>
        <end position="149"/>
    </location>
</feature>
<dbReference type="Proteomes" id="UP001279642">
    <property type="component" value="Unassembled WGS sequence"/>
</dbReference>
<accession>A0ABU5E9J4</accession>
<keyword evidence="2" id="KW-0966">Cell projection</keyword>
<sequence length="149" mass="16010">MKQPIGYSSKPTAGDARSTEAWALGEASRRLALAAKADDQGASLREALRLNQRLWSIFQAALMEPNCPLPQEIRQNVLVLSVMVDRHILQRLGDLDGSKIQPILDINRAIAEGLAQKPATPADAAARPAPVPTSTAGTEPARPIMRVSI</sequence>
<organism evidence="2 3">
    <name type="scientific">Dongia soli</name>
    <dbReference type="NCBI Taxonomy" id="600628"/>
    <lineage>
        <taxon>Bacteria</taxon>
        <taxon>Pseudomonadati</taxon>
        <taxon>Pseudomonadota</taxon>
        <taxon>Alphaproteobacteria</taxon>
        <taxon>Rhodospirillales</taxon>
        <taxon>Dongiaceae</taxon>
        <taxon>Dongia</taxon>
    </lineage>
</organism>
<reference evidence="2 3" key="1">
    <citation type="journal article" date="2016" name="Antonie Van Leeuwenhoek">
        <title>Dongia soli sp. nov., isolated from soil from Dokdo, Korea.</title>
        <authorList>
            <person name="Kim D.U."/>
            <person name="Lee H."/>
            <person name="Kim H."/>
            <person name="Kim S.G."/>
            <person name="Ka J.O."/>
        </authorList>
    </citation>
    <scope>NUCLEOTIDE SEQUENCE [LARGE SCALE GENOMIC DNA]</scope>
    <source>
        <strain evidence="2 3">D78</strain>
    </source>
</reference>
<keyword evidence="2" id="KW-0282">Flagellum</keyword>
<dbReference type="EMBL" id="JAXCLW010000002">
    <property type="protein sequence ID" value="MDY0882821.1"/>
    <property type="molecule type" value="Genomic_DNA"/>
</dbReference>